<evidence type="ECO:0000256" key="2">
    <source>
        <dbReference type="ARBA" id="ARBA00010515"/>
    </source>
</evidence>
<evidence type="ECO:0000256" key="3">
    <source>
        <dbReference type="ARBA" id="ARBA00022487"/>
    </source>
</evidence>
<dbReference type="PROSITE" id="PS51257">
    <property type="entry name" value="PROKAR_LIPOPROTEIN"/>
    <property type="match status" value="1"/>
</dbReference>
<name>A0AAW1CXC4_9HEMI</name>
<proteinExistence type="inferred from homology"/>
<reference evidence="8 9" key="1">
    <citation type="submission" date="2022-12" db="EMBL/GenBank/DDBJ databases">
        <title>Chromosome-level genome assembly of true bugs.</title>
        <authorList>
            <person name="Ma L."/>
            <person name="Li H."/>
        </authorList>
    </citation>
    <scope>NUCLEOTIDE SEQUENCE [LARGE SCALE GENOMIC DNA]</scope>
    <source>
        <strain evidence="8">Lab_2022b</strain>
    </source>
</reference>
<accession>A0AAW1CXC4</accession>
<keyword evidence="9" id="KW-1185">Reference proteome</keyword>
<keyword evidence="4" id="KW-0378">Hydrolase</keyword>
<dbReference type="GO" id="GO:0052689">
    <property type="term" value="F:carboxylic ester hydrolase activity"/>
    <property type="evidence" value="ECO:0007669"/>
    <property type="project" value="UniProtKB-KW"/>
</dbReference>
<dbReference type="InterPro" id="IPR029058">
    <property type="entry name" value="AB_hydrolase_fold"/>
</dbReference>
<evidence type="ECO:0000256" key="4">
    <source>
        <dbReference type="ARBA" id="ARBA00022801"/>
    </source>
</evidence>
<protein>
    <recommendedName>
        <fullName evidence="7">Carboxylesterase type B domain-containing protein</fullName>
    </recommendedName>
</protein>
<evidence type="ECO:0000259" key="7">
    <source>
        <dbReference type="Pfam" id="PF00135"/>
    </source>
</evidence>
<evidence type="ECO:0000313" key="8">
    <source>
        <dbReference type="EMBL" id="KAK9502937.1"/>
    </source>
</evidence>
<dbReference type="PANTHER" id="PTHR43142">
    <property type="entry name" value="CARBOXYLIC ESTER HYDROLASE"/>
    <property type="match status" value="1"/>
</dbReference>
<dbReference type="InterPro" id="IPR002018">
    <property type="entry name" value="CarbesteraseB"/>
</dbReference>
<dbReference type="Proteomes" id="UP001461498">
    <property type="component" value="Unassembled WGS sequence"/>
</dbReference>
<comment type="similarity">
    <text evidence="1">Belongs to the type-B carboxylesterase/lipase family.</text>
</comment>
<evidence type="ECO:0000256" key="5">
    <source>
        <dbReference type="ARBA" id="ARBA00023180"/>
    </source>
</evidence>
<comment type="caution">
    <text evidence="8">The sequence shown here is derived from an EMBL/GenBank/DDBJ whole genome shotgun (WGS) entry which is preliminary data.</text>
</comment>
<dbReference type="InterPro" id="IPR002168">
    <property type="entry name" value="Lipase_GDXG_HIS_AS"/>
</dbReference>
<dbReference type="Gene3D" id="3.40.50.1820">
    <property type="entry name" value="alpha/beta hydrolase"/>
    <property type="match status" value="1"/>
</dbReference>
<comment type="similarity">
    <text evidence="2">Belongs to the 'GDXG' lipolytic enzyme family.</text>
</comment>
<feature type="chain" id="PRO_5043721429" description="Carboxylesterase type B domain-containing protein" evidence="6">
    <location>
        <begin position="18"/>
        <end position="347"/>
    </location>
</feature>
<dbReference type="AlphaFoldDB" id="A0AAW1CXC4"/>
<evidence type="ECO:0000256" key="1">
    <source>
        <dbReference type="ARBA" id="ARBA00005964"/>
    </source>
</evidence>
<evidence type="ECO:0000256" key="6">
    <source>
        <dbReference type="SAM" id="SignalP"/>
    </source>
</evidence>
<evidence type="ECO:0000313" key="9">
    <source>
        <dbReference type="Proteomes" id="UP001461498"/>
    </source>
</evidence>
<sequence>MRKMLLVLLLMFGSCTAVIVDTKYGQVKGYPFTTRNQRQVLSFSGIPYATPPLGSLRFKDPEPPKPYDGVIDRNVSTECPYYTIPGGILVGDEDCLQLAVYTPSLNSSKLYPVLVYIHGGGWAFFSGESTYGAQYFMDYDMVVVEIEYRQGILGMLSLENNIIPGNMALKDQVLALKWVQENIAAFKGDPKRITLIGHSSGSSSVNYHMISPLSRGLFHATIFISGVAIAPWGLSAPGSAKQLALKIASLLNCSTINYNELLVCLQGKNVSDLLSVFQKDDFPLFGKNPFLILVPVIDNYSKQPFLPENPHLMTIAPVPLFAGVNNLDGFLFSECNSDCQQYVPAME</sequence>
<keyword evidence="6" id="KW-0732">Signal</keyword>
<feature type="domain" description="Carboxylesterase type B" evidence="7">
    <location>
        <begin position="18"/>
        <end position="336"/>
    </location>
</feature>
<dbReference type="EMBL" id="JAPXFL010000008">
    <property type="protein sequence ID" value="KAK9502937.1"/>
    <property type="molecule type" value="Genomic_DNA"/>
</dbReference>
<dbReference type="Pfam" id="PF00135">
    <property type="entry name" value="COesterase"/>
    <property type="match status" value="1"/>
</dbReference>
<feature type="signal peptide" evidence="6">
    <location>
        <begin position="1"/>
        <end position="17"/>
    </location>
</feature>
<gene>
    <name evidence="8" type="ORF">O3M35_011617</name>
</gene>
<dbReference type="SUPFAM" id="SSF53474">
    <property type="entry name" value="alpha/beta-Hydrolases"/>
    <property type="match status" value="1"/>
</dbReference>
<dbReference type="PANTHER" id="PTHR43142:SF1">
    <property type="entry name" value="CARBOXYLIC ESTER HYDROLASE"/>
    <property type="match status" value="1"/>
</dbReference>
<organism evidence="8 9">
    <name type="scientific">Rhynocoris fuscipes</name>
    <dbReference type="NCBI Taxonomy" id="488301"/>
    <lineage>
        <taxon>Eukaryota</taxon>
        <taxon>Metazoa</taxon>
        <taxon>Ecdysozoa</taxon>
        <taxon>Arthropoda</taxon>
        <taxon>Hexapoda</taxon>
        <taxon>Insecta</taxon>
        <taxon>Pterygota</taxon>
        <taxon>Neoptera</taxon>
        <taxon>Paraneoptera</taxon>
        <taxon>Hemiptera</taxon>
        <taxon>Heteroptera</taxon>
        <taxon>Panheteroptera</taxon>
        <taxon>Cimicomorpha</taxon>
        <taxon>Reduviidae</taxon>
        <taxon>Harpactorinae</taxon>
        <taxon>Harpactorini</taxon>
        <taxon>Rhynocoris</taxon>
    </lineage>
</organism>
<keyword evidence="5" id="KW-0325">Glycoprotein</keyword>
<dbReference type="PROSITE" id="PS01173">
    <property type="entry name" value="LIPASE_GDXG_HIS"/>
    <property type="match status" value="1"/>
</dbReference>
<keyword evidence="3" id="KW-0719">Serine esterase</keyword>